<dbReference type="AlphaFoldDB" id="A0A2I0ILI2"/>
<evidence type="ECO:0000313" key="2">
    <source>
        <dbReference type="Proteomes" id="UP000233551"/>
    </source>
</evidence>
<protein>
    <submittedName>
        <fullName evidence="1">Uncharacterized protein</fullName>
    </submittedName>
</protein>
<evidence type="ECO:0000313" key="1">
    <source>
        <dbReference type="EMBL" id="PKI44868.1"/>
    </source>
</evidence>
<sequence length="67" mass="7714">MSHIIVDEARTQVAPTLEGPIQPPRRIEVKLWIFSSNELRRISSDGLGVRLDPDYKKELKSKDDLVR</sequence>
<keyword evidence="2" id="KW-1185">Reference proteome</keyword>
<dbReference type="EMBL" id="PGOL01002823">
    <property type="protein sequence ID" value="PKI44868.1"/>
    <property type="molecule type" value="Genomic_DNA"/>
</dbReference>
<accession>A0A2I0ILI2</accession>
<name>A0A2I0ILI2_PUNGR</name>
<reference evidence="1 2" key="1">
    <citation type="submission" date="2017-11" db="EMBL/GenBank/DDBJ databases">
        <title>De-novo sequencing of pomegranate (Punica granatum L.) genome.</title>
        <authorList>
            <person name="Akparov Z."/>
            <person name="Amiraslanov A."/>
            <person name="Hajiyeva S."/>
            <person name="Abbasov M."/>
            <person name="Kaur K."/>
            <person name="Hamwieh A."/>
            <person name="Solovyev V."/>
            <person name="Salamov A."/>
            <person name="Braich B."/>
            <person name="Kosarev P."/>
            <person name="Mahmoud A."/>
            <person name="Hajiyev E."/>
            <person name="Babayeva S."/>
            <person name="Izzatullayeva V."/>
            <person name="Mammadov A."/>
            <person name="Mammadov A."/>
            <person name="Sharifova S."/>
            <person name="Ojaghi J."/>
            <person name="Eynullazada K."/>
            <person name="Bayramov B."/>
            <person name="Abdulazimova A."/>
            <person name="Shahmuradov I."/>
        </authorList>
    </citation>
    <scope>NUCLEOTIDE SEQUENCE [LARGE SCALE GENOMIC DNA]</scope>
    <source>
        <strain evidence="2">cv. AG2017</strain>
        <tissue evidence="1">Leaf</tissue>
    </source>
</reference>
<gene>
    <name evidence="1" type="ORF">CRG98_034816</name>
</gene>
<dbReference type="Proteomes" id="UP000233551">
    <property type="component" value="Unassembled WGS sequence"/>
</dbReference>
<comment type="caution">
    <text evidence="1">The sequence shown here is derived from an EMBL/GenBank/DDBJ whole genome shotgun (WGS) entry which is preliminary data.</text>
</comment>
<proteinExistence type="predicted"/>
<organism evidence="1 2">
    <name type="scientific">Punica granatum</name>
    <name type="common">Pomegranate</name>
    <dbReference type="NCBI Taxonomy" id="22663"/>
    <lineage>
        <taxon>Eukaryota</taxon>
        <taxon>Viridiplantae</taxon>
        <taxon>Streptophyta</taxon>
        <taxon>Embryophyta</taxon>
        <taxon>Tracheophyta</taxon>
        <taxon>Spermatophyta</taxon>
        <taxon>Magnoliopsida</taxon>
        <taxon>eudicotyledons</taxon>
        <taxon>Gunneridae</taxon>
        <taxon>Pentapetalae</taxon>
        <taxon>rosids</taxon>
        <taxon>malvids</taxon>
        <taxon>Myrtales</taxon>
        <taxon>Lythraceae</taxon>
        <taxon>Punica</taxon>
    </lineage>
</organism>